<evidence type="ECO:0000256" key="1">
    <source>
        <dbReference type="SAM" id="Phobius"/>
    </source>
</evidence>
<feature type="signal peptide" evidence="2">
    <location>
        <begin position="1"/>
        <end position="19"/>
    </location>
</feature>
<feature type="chain" id="PRO_5018792189" description="LolA-like domain-containing protein" evidence="2">
    <location>
        <begin position="20"/>
        <end position="677"/>
    </location>
</feature>
<accession>A0A3S1BK63</accession>
<dbReference type="OrthoDB" id="5983572at2759"/>
<dbReference type="EMBL" id="RQTK01000275">
    <property type="protein sequence ID" value="RUS82712.1"/>
    <property type="molecule type" value="Genomic_DNA"/>
</dbReference>
<dbReference type="AlphaFoldDB" id="A0A3S1BK63"/>
<proteinExistence type="predicted"/>
<keyword evidence="1" id="KW-0812">Transmembrane</keyword>
<protein>
    <recommendedName>
        <fullName evidence="3">LolA-like domain-containing protein</fullName>
    </recommendedName>
</protein>
<dbReference type="PANTHER" id="PTHR36902:SF1">
    <property type="entry name" value="ENRICHED IN SURFACE-LABELED PROTEOME PROTEIN 9"/>
    <property type="match status" value="1"/>
</dbReference>
<keyword evidence="5" id="KW-1185">Reference proteome</keyword>
<name>A0A3S1BK63_ELYCH</name>
<evidence type="ECO:0000256" key="2">
    <source>
        <dbReference type="SAM" id="SignalP"/>
    </source>
</evidence>
<evidence type="ECO:0000259" key="3">
    <source>
        <dbReference type="Pfam" id="PF25898"/>
    </source>
</evidence>
<evidence type="ECO:0000313" key="5">
    <source>
        <dbReference type="Proteomes" id="UP000271974"/>
    </source>
</evidence>
<sequence length="677" mass="76043">MKFFQACCSLLLFFQPSVAQVNFDTACATINTSTANKTRTTNIPDFPKIFSAIAVEKELRFPDEEITSTSEAIIEFSEPSGQMFFQRETNGSQISVFVDSEQNVCLSLRKDNGQCVKTEQPCNAITGLEHYVRLKEGEITLKSARAVYWFDTRQLDTAIKLGKSQTRGMDSIAYMACKEENNITVVTQWYFLDTSKIKSANKEPVLLAALRLIEGKNSKSYIRDWIDVIDFKPIQSDNVRSNMDVEDVGCISDNSKSVKKEIPKPPATFSCVIETHVVRAGRNDRDIDVEAVRYNYDDAWFHSDERRISLDPNSGNATEVEKKIIEDFFTGIRYEMSKSATQCAVSPTLSRAGSRATDGKFIMKSPTQFWDADPDTAVYLGEAVIRGVPCDAWRVGLQDASANGNTTNTLFLASPKWLRRRRLPENSFFPVQFIERGESGVRFHSYFDFKEKFSYFVPDVSPCFNTSCSENVRMILQTSFYKSIKSSPRQFERNFRKAVLDLAGMESALQVTKIMAKASLFVPFQTQVTFKILSRFKISSNSIVDEVRVTHDASVAVAKIKNAIVSGLFQLTQVIKSKDILIKARRDSFSLLKFEYQTNDEESSYSGFTVGTLIGLTIAALIVGAVVGLGAVYSYKRWSDKKFQEVLKSGKAPSTTNTDTPKVSDFGMLEISTEEVQ</sequence>
<dbReference type="PANTHER" id="PTHR36902">
    <property type="entry name" value="ENRICHED IN SURFACE-LABELED PROTEOME PROTEIN 9"/>
    <property type="match status" value="1"/>
</dbReference>
<feature type="transmembrane region" description="Helical" evidence="1">
    <location>
        <begin position="613"/>
        <end position="635"/>
    </location>
</feature>
<keyword evidence="1" id="KW-1133">Transmembrane helix</keyword>
<keyword evidence="1" id="KW-0472">Membrane</keyword>
<gene>
    <name evidence="4" type="ORF">EGW08_009549</name>
</gene>
<comment type="caution">
    <text evidence="4">The sequence shown here is derived from an EMBL/GenBank/DDBJ whole genome shotgun (WGS) entry which is preliminary data.</text>
</comment>
<keyword evidence="2" id="KW-0732">Signal</keyword>
<dbReference type="InterPro" id="IPR058831">
    <property type="entry name" value="LolA-like_dom_2nd"/>
</dbReference>
<feature type="domain" description="LolA-like" evidence="3">
    <location>
        <begin position="256"/>
        <end position="464"/>
    </location>
</feature>
<reference evidence="4 5" key="1">
    <citation type="submission" date="2019-01" db="EMBL/GenBank/DDBJ databases">
        <title>A draft genome assembly of the solar-powered sea slug Elysia chlorotica.</title>
        <authorList>
            <person name="Cai H."/>
            <person name="Li Q."/>
            <person name="Fang X."/>
            <person name="Li J."/>
            <person name="Curtis N.E."/>
            <person name="Altenburger A."/>
            <person name="Shibata T."/>
            <person name="Feng M."/>
            <person name="Maeda T."/>
            <person name="Schwartz J.A."/>
            <person name="Shigenobu S."/>
            <person name="Lundholm N."/>
            <person name="Nishiyama T."/>
            <person name="Yang H."/>
            <person name="Hasebe M."/>
            <person name="Li S."/>
            <person name="Pierce S.K."/>
            <person name="Wang J."/>
        </authorList>
    </citation>
    <scope>NUCLEOTIDE SEQUENCE [LARGE SCALE GENOMIC DNA]</scope>
    <source>
        <strain evidence="4">EC2010</strain>
        <tissue evidence="4">Whole organism of an adult</tissue>
    </source>
</reference>
<organism evidence="4 5">
    <name type="scientific">Elysia chlorotica</name>
    <name type="common">Eastern emerald elysia</name>
    <name type="synonym">Sea slug</name>
    <dbReference type="NCBI Taxonomy" id="188477"/>
    <lineage>
        <taxon>Eukaryota</taxon>
        <taxon>Metazoa</taxon>
        <taxon>Spiralia</taxon>
        <taxon>Lophotrochozoa</taxon>
        <taxon>Mollusca</taxon>
        <taxon>Gastropoda</taxon>
        <taxon>Heterobranchia</taxon>
        <taxon>Euthyneura</taxon>
        <taxon>Panpulmonata</taxon>
        <taxon>Sacoglossa</taxon>
        <taxon>Placobranchoidea</taxon>
        <taxon>Plakobranchidae</taxon>
        <taxon>Elysia</taxon>
    </lineage>
</organism>
<dbReference type="Pfam" id="PF25898">
    <property type="entry name" value="LolA_2nd_metazoa"/>
    <property type="match status" value="1"/>
</dbReference>
<dbReference type="Proteomes" id="UP000271974">
    <property type="component" value="Unassembled WGS sequence"/>
</dbReference>
<evidence type="ECO:0000313" key="4">
    <source>
        <dbReference type="EMBL" id="RUS82712.1"/>
    </source>
</evidence>